<dbReference type="PROSITE" id="PS50283">
    <property type="entry name" value="NA_SOLUT_SYMP_3"/>
    <property type="match status" value="1"/>
</dbReference>
<evidence type="ECO:0000256" key="14">
    <source>
        <dbReference type="SAM" id="Phobius"/>
    </source>
</evidence>
<keyword evidence="7 14" id="KW-1133">Transmembrane helix</keyword>
<evidence type="ECO:0000256" key="9">
    <source>
        <dbReference type="ARBA" id="ARBA00023065"/>
    </source>
</evidence>
<keyword evidence="16" id="KW-1185">Reference proteome</keyword>
<dbReference type="PANTHER" id="PTHR48086">
    <property type="entry name" value="SODIUM/PROLINE SYMPORTER-RELATED"/>
    <property type="match status" value="1"/>
</dbReference>
<keyword evidence="11" id="KW-0739">Sodium transport</keyword>
<dbReference type="InterPro" id="IPR001734">
    <property type="entry name" value="Na/solute_symporter"/>
</dbReference>
<reference evidence="15" key="1">
    <citation type="submission" date="2021-04" db="EMBL/GenBank/DDBJ databases">
        <title>Luteolibacter sp. 32A isolated from the skin of an Anderson's salamander (Ambystoma andersonii).</title>
        <authorList>
            <person name="Spergser J."/>
            <person name="Busse H.-J."/>
        </authorList>
    </citation>
    <scope>NUCLEOTIDE SEQUENCE</scope>
    <source>
        <strain evidence="15">32A</strain>
    </source>
</reference>
<protein>
    <submittedName>
        <fullName evidence="15">Uncharacterized protein</fullName>
    </submittedName>
</protein>
<proteinExistence type="inferred from homology"/>
<evidence type="ECO:0000256" key="11">
    <source>
        <dbReference type="ARBA" id="ARBA00023201"/>
    </source>
</evidence>
<keyword evidence="9" id="KW-0406">Ion transport</keyword>
<comment type="similarity">
    <text evidence="2 13">Belongs to the sodium:solute symporter (SSF) (TC 2.A.21) family.</text>
</comment>
<dbReference type="GO" id="GO:0015293">
    <property type="term" value="F:symporter activity"/>
    <property type="evidence" value="ECO:0007669"/>
    <property type="project" value="UniProtKB-KW"/>
</dbReference>
<evidence type="ECO:0000256" key="8">
    <source>
        <dbReference type="ARBA" id="ARBA00023053"/>
    </source>
</evidence>
<keyword evidence="10 14" id="KW-0472">Membrane</keyword>
<evidence type="ECO:0000256" key="12">
    <source>
        <dbReference type="ARBA" id="ARBA00033708"/>
    </source>
</evidence>
<keyword evidence="3" id="KW-0813">Transport</keyword>
<feature type="transmembrane region" description="Helical" evidence="14">
    <location>
        <begin position="155"/>
        <end position="174"/>
    </location>
</feature>
<keyword evidence="8" id="KW-0915">Sodium</keyword>
<comment type="subcellular location">
    <subcellularLocation>
        <location evidence="1">Cell membrane</location>
        <topology evidence="1">Multi-pass membrane protein</topology>
    </subcellularLocation>
</comment>
<feature type="transmembrane region" description="Helical" evidence="14">
    <location>
        <begin position="180"/>
        <end position="198"/>
    </location>
</feature>
<dbReference type="EMBL" id="CP073100">
    <property type="protein sequence ID" value="QUE51928.1"/>
    <property type="molecule type" value="Genomic_DNA"/>
</dbReference>
<dbReference type="PANTHER" id="PTHR48086:SF3">
    <property type="entry name" value="SODIUM_PROLINE SYMPORTER"/>
    <property type="match status" value="1"/>
</dbReference>
<feature type="transmembrane region" description="Helical" evidence="14">
    <location>
        <begin position="7"/>
        <end position="24"/>
    </location>
</feature>
<evidence type="ECO:0000256" key="13">
    <source>
        <dbReference type="RuleBase" id="RU362091"/>
    </source>
</evidence>
<feature type="transmembrane region" description="Helical" evidence="14">
    <location>
        <begin position="331"/>
        <end position="351"/>
    </location>
</feature>
<dbReference type="InterPro" id="IPR050277">
    <property type="entry name" value="Sodium:Solute_Symporter"/>
</dbReference>
<evidence type="ECO:0000256" key="5">
    <source>
        <dbReference type="ARBA" id="ARBA00022692"/>
    </source>
</evidence>
<feature type="transmembrane region" description="Helical" evidence="14">
    <location>
        <begin position="557"/>
        <end position="577"/>
    </location>
</feature>
<feature type="transmembrane region" description="Helical" evidence="14">
    <location>
        <begin position="473"/>
        <end position="492"/>
    </location>
</feature>
<dbReference type="GO" id="GO:0006814">
    <property type="term" value="P:sodium ion transport"/>
    <property type="evidence" value="ECO:0007669"/>
    <property type="project" value="UniProtKB-KW"/>
</dbReference>
<evidence type="ECO:0000256" key="6">
    <source>
        <dbReference type="ARBA" id="ARBA00022847"/>
    </source>
</evidence>
<evidence type="ECO:0000256" key="4">
    <source>
        <dbReference type="ARBA" id="ARBA00022475"/>
    </source>
</evidence>
<dbReference type="GO" id="GO:0005886">
    <property type="term" value="C:plasma membrane"/>
    <property type="evidence" value="ECO:0007669"/>
    <property type="project" value="UniProtKB-SubCell"/>
</dbReference>
<sequence>MCAHIDLCVIGIYLAFLVVVGLTFSRLVRNSSDYFRAGAQGSWWMMGTSMFVSGISAYTFVGNAAGIFKSGWTPMVIYLANVGGFLGAALLLGPWYRQMRAITYAEVIRERFGKSAEQLVSHLLVINNLVWAGAGLYTLATFLRPLTPGWSEAAIIVAVGSAVVIYSSIGGSWASAANDFAQSLVLISVTITITVLCFQRTGGIGGFFAAVHQSPAAGDLSFIKTAPANQSDWTSGYGLTWMAVTFVFQIFNQSSLFQGVRYFSAKDGREARKAAWLACVLMSIGLVVFFVPPIFARVFLEPQVLAMHPLPEKAAEYAYAVASREVLPKGASALLSVVIFAAAIGTLDTSLNRTAGLVVRNLLPAHRKLLGMSPAQAGNEMVVGRIATIGIGMMVMGFAMIYTRIEGSSIFDVMQRIIAQLIGPQIIPLMLFLFVRKVPRWAIFSSLAGGYLPSLVVWVLMITRGTHVSYPQVGTMVFTGGVAGFLVSRLFWKRVPEEERRQTAAFYERMKRPVDFGAEVGEGSDLIQFRMVGRSSLVLAALFLLLLIPMGDGTARAIVLAISGSIGGIGGVLLWCGRVASKRKISR</sequence>
<evidence type="ECO:0000256" key="10">
    <source>
        <dbReference type="ARBA" id="ARBA00023136"/>
    </source>
</evidence>
<feature type="transmembrane region" description="Helical" evidence="14">
    <location>
        <begin position="274"/>
        <end position="295"/>
    </location>
</feature>
<dbReference type="RefSeq" id="WP_211632236.1">
    <property type="nucleotide sequence ID" value="NZ_CP073100.1"/>
</dbReference>
<keyword evidence="5 14" id="KW-0812">Transmembrane</keyword>
<feature type="transmembrane region" description="Helical" evidence="14">
    <location>
        <begin position="531"/>
        <end position="551"/>
    </location>
</feature>
<dbReference type="InterPro" id="IPR038377">
    <property type="entry name" value="Na/Glc_symporter_sf"/>
</dbReference>
<evidence type="ECO:0000313" key="16">
    <source>
        <dbReference type="Proteomes" id="UP000676169"/>
    </source>
</evidence>
<feature type="transmembrane region" description="Helical" evidence="14">
    <location>
        <begin position="442"/>
        <end position="461"/>
    </location>
</feature>
<feature type="transmembrane region" description="Helical" evidence="14">
    <location>
        <begin position="417"/>
        <end position="435"/>
    </location>
</feature>
<dbReference type="Pfam" id="PF00474">
    <property type="entry name" value="SSF"/>
    <property type="match status" value="1"/>
</dbReference>
<keyword evidence="4" id="KW-1003">Cell membrane</keyword>
<evidence type="ECO:0000256" key="2">
    <source>
        <dbReference type="ARBA" id="ARBA00006434"/>
    </source>
</evidence>
<feature type="transmembrane region" description="Helical" evidence="14">
    <location>
        <begin position="75"/>
        <end position="96"/>
    </location>
</feature>
<keyword evidence="6" id="KW-0769">Symport</keyword>
<gene>
    <name evidence="15" type="ORF">KBB96_03335</name>
</gene>
<feature type="transmembrane region" description="Helical" evidence="14">
    <location>
        <begin position="119"/>
        <end position="143"/>
    </location>
</feature>
<evidence type="ECO:0000256" key="1">
    <source>
        <dbReference type="ARBA" id="ARBA00004651"/>
    </source>
</evidence>
<comment type="catalytic activity">
    <reaction evidence="12">
        <text>L-proline(in) + Na(+)(in) = L-proline(out) + Na(+)(out)</text>
        <dbReference type="Rhea" id="RHEA:28967"/>
        <dbReference type="ChEBI" id="CHEBI:29101"/>
        <dbReference type="ChEBI" id="CHEBI:60039"/>
    </reaction>
</comment>
<feature type="transmembrane region" description="Helical" evidence="14">
    <location>
        <begin position="44"/>
        <end position="68"/>
    </location>
</feature>
<dbReference type="AlphaFoldDB" id="A0A975J0T0"/>
<dbReference type="Gene3D" id="1.20.1730.10">
    <property type="entry name" value="Sodium/glucose cotransporter"/>
    <property type="match status" value="1"/>
</dbReference>
<accession>A0A975J0T0</accession>
<dbReference type="KEGG" id="lamb:KBB96_03335"/>
<organism evidence="15 16">
    <name type="scientific">Luteolibacter ambystomatis</name>
    <dbReference type="NCBI Taxonomy" id="2824561"/>
    <lineage>
        <taxon>Bacteria</taxon>
        <taxon>Pseudomonadati</taxon>
        <taxon>Verrucomicrobiota</taxon>
        <taxon>Verrucomicrobiia</taxon>
        <taxon>Verrucomicrobiales</taxon>
        <taxon>Verrucomicrobiaceae</taxon>
        <taxon>Luteolibacter</taxon>
    </lineage>
</organism>
<feature type="transmembrane region" description="Helical" evidence="14">
    <location>
        <begin position="382"/>
        <end position="405"/>
    </location>
</feature>
<evidence type="ECO:0000313" key="15">
    <source>
        <dbReference type="EMBL" id="QUE51928.1"/>
    </source>
</evidence>
<name>A0A975J0T0_9BACT</name>
<dbReference type="Proteomes" id="UP000676169">
    <property type="component" value="Chromosome"/>
</dbReference>
<evidence type="ECO:0000256" key="7">
    <source>
        <dbReference type="ARBA" id="ARBA00022989"/>
    </source>
</evidence>
<evidence type="ECO:0000256" key="3">
    <source>
        <dbReference type="ARBA" id="ARBA00022448"/>
    </source>
</evidence>